<comment type="caution">
    <text evidence="2">The sequence shown here is derived from an EMBL/GenBank/DDBJ whole genome shotgun (WGS) entry which is preliminary data.</text>
</comment>
<reference evidence="3" key="1">
    <citation type="journal article" date="2019" name="Int. J. Syst. Evol. Microbiol.">
        <title>The Global Catalogue of Microorganisms (GCM) 10K type strain sequencing project: providing services to taxonomists for standard genome sequencing and annotation.</title>
        <authorList>
            <consortium name="The Broad Institute Genomics Platform"/>
            <consortium name="The Broad Institute Genome Sequencing Center for Infectious Disease"/>
            <person name="Wu L."/>
            <person name="Ma J."/>
        </authorList>
    </citation>
    <scope>NUCLEOTIDE SEQUENCE [LARGE SCALE GENOMIC DNA]</scope>
    <source>
        <strain evidence="3">JCM 18283</strain>
    </source>
</reference>
<evidence type="ECO:0000313" key="3">
    <source>
        <dbReference type="Proteomes" id="UP001501436"/>
    </source>
</evidence>
<name>A0ABP9FN80_9SPHI</name>
<protein>
    <submittedName>
        <fullName evidence="2">Uncharacterized protein</fullName>
    </submittedName>
</protein>
<keyword evidence="1" id="KW-0732">Signal</keyword>
<feature type="signal peptide" evidence="1">
    <location>
        <begin position="1"/>
        <end position="19"/>
    </location>
</feature>
<evidence type="ECO:0000256" key="1">
    <source>
        <dbReference type="SAM" id="SignalP"/>
    </source>
</evidence>
<organism evidence="2 3">
    <name type="scientific">Mucilaginibacter defluvii</name>
    <dbReference type="NCBI Taxonomy" id="1196019"/>
    <lineage>
        <taxon>Bacteria</taxon>
        <taxon>Pseudomonadati</taxon>
        <taxon>Bacteroidota</taxon>
        <taxon>Sphingobacteriia</taxon>
        <taxon>Sphingobacteriales</taxon>
        <taxon>Sphingobacteriaceae</taxon>
        <taxon>Mucilaginibacter</taxon>
    </lineage>
</organism>
<dbReference type="Proteomes" id="UP001501436">
    <property type="component" value="Unassembled WGS sequence"/>
</dbReference>
<dbReference type="RefSeq" id="WP_345328867.1">
    <property type="nucleotide sequence ID" value="NZ_BAABJI010000001.1"/>
</dbReference>
<keyword evidence="3" id="KW-1185">Reference proteome</keyword>
<gene>
    <name evidence="2" type="ORF">GCM10023313_01080</name>
</gene>
<proteinExistence type="predicted"/>
<dbReference type="EMBL" id="BAABJI010000001">
    <property type="protein sequence ID" value="GAA4902397.1"/>
    <property type="molecule type" value="Genomic_DNA"/>
</dbReference>
<evidence type="ECO:0000313" key="2">
    <source>
        <dbReference type="EMBL" id="GAA4902397.1"/>
    </source>
</evidence>
<sequence length="117" mass="12909">MKKLVFIALFSAAFSFARAQHIVLPQPNTSNNPDKIKITPIDTNKVKPQPNQIVAMQFGVTNNDIIVYSRMPVKKIQGFNSKTPISGKGNKITGYNMPVKRVQIINTDTAGKVKVTP</sequence>
<feature type="chain" id="PRO_5045244005" evidence="1">
    <location>
        <begin position="20"/>
        <end position="117"/>
    </location>
</feature>
<accession>A0ABP9FN80</accession>